<gene>
    <name evidence="1" type="primary">AVEN_158123_1</name>
    <name evidence="1" type="ORF">TNIN_285921</name>
</gene>
<evidence type="ECO:0000313" key="1">
    <source>
        <dbReference type="EMBL" id="GFY44063.1"/>
    </source>
</evidence>
<sequence length="161" mass="18633">MKGNYGRRRALDEHKKNVEISLTPLVESCLPEEILVAWERKRNTETDTKGSRTLEHLMTFLRLEVQGEEMVQFLVSSEKVSGKKINNCIFCEKYHPSERCFNARKMSLNAKRQLLSRKGDCFICLNRSGHSSKNCDAKNNINCSKCNFSHFEIMCPKLDKN</sequence>
<proteinExistence type="predicted"/>
<dbReference type="EMBL" id="BMAV01004030">
    <property type="protein sequence ID" value="GFY44063.1"/>
    <property type="molecule type" value="Genomic_DNA"/>
</dbReference>
<dbReference type="OrthoDB" id="6369263at2759"/>
<name>A0A8X6WZA5_9ARAC</name>
<organism evidence="1 2">
    <name type="scientific">Trichonephila inaurata madagascariensis</name>
    <dbReference type="NCBI Taxonomy" id="2747483"/>
    <lineage>
        <taxon>Eukaryota</taxon>
        <taxon>Metazoa</taxon>
        <taxon>Ecdysozoa</taxon>
        <taxon>Arthropoda</taxon>
        <taxon>Chelicerata</taxon>
        <taxon>Arachnida</taxon>
        <taxon>Araneae</taxon>
        <taxon>Araneomorphae</taxon>
        <taxon>Entelegynae</taxon>
        <taxon>Araneoidea</taxon>
        <taxon>Nephilidae</taxon>
        <taxon>Trichonephila</taxon>
        <taxon>Trichonephila inaurata</taxon>
    </lineage>
</organism>
<dbReference type="AlphaFoldDB" id="A0A8X6WZA5"/>
<reference evidence="1" key="1">
    <citation type="submission" date="2020-08" db="EMBL/GenBank/DDBJ databases">
        <title>Multicomponent nature underlies the extraordinary mechanical properties of spider dragline silk.</title>
        <authorList>
            <person name="Kono N."/>
            <person name="Nakamura H."/>
            <person name="Mori M."/>
            <person name="Yoshida Y."/>
            <person name="Ohtoshi R."/>
            <person name="Malay A.D."/>
            <person name="Moran D.A.P."/>
            <person name="Tomita M."/>
            <person name="Numata K."/>
            <person name="Arakawa K."/>
        </authorList>
    </citation>
    <scope>NUCLEOTIDE SEQUENCE</scope>
</reference>
<accession>A0A8X6WZA5</accession>
<evidence type="ECO:0000313" key="2">
    <source>
        <dbReference type="Proteomes" id="UP000886998"/>
    </source>
</evidence>
<keyword evidence="2" id="KW-1185">Reference proteome</keyword>
<comment type="caution">
    <text evidence="1">The sequence shown here is derived from an EMBL/GenBank/DDBJ whole genome shotgun (WGS) entry which is preliminary data.</text>
</comment>
<dbReference type="Proteomes" id="UP000886998">
    <property type="component" value="Unassembled WGS sequence"/>
</dbReference>
<protein>
    <submittedName>
        <fullName evidence="1">Uncharacterized protein</fullName>
    </submittedName>
</protein>